<evidence type="ECO:0000313" key="2">
    <source>
        <dbReference type="EMBL" id="TID26398.1"/>
    </source>
</evidence>
<reference evidence="2 3" key="1">
    <citation type="submission" date="2019-04" db="EMBL/GenBank/DDBJ databases">
        <title>High contiguity whole genome sequence and gene annotation resource for two Venturia nashicola isolates.</title>
        <authorList>
            <person name="Prokchorchik M."/>
            <person name="Won K."/>
            <person name="Lee Y."/>
            <person name="Choi E.D."/>
            <person name="Segonzac C."/>
            <person name="Sohn K.H."/>
        </authorList>
    </citation>
    <scope>NUCLEOTIDE SEQUENCE [LARGE SCALE GENOMIC DNA]</scope>
    <source>
        <strain evidence="2 3">PRI2</strain>
    </source>
</reference>
<dbReference type="PANTHER" id="PTHR33112">
    <property type="entry name" value="DOMAIN PROTEIN, PUTATIVE-RELATED"/>
    <property type="match status" value="1"/>
</dbReference>
<comment type="caution">
    <text evidence="2">The sequence shown here is derived from an EMBL/GenBank/DDBJ whole genome shotgun (WGS) entry which is preliminary data.</text>
</comment>
<feature type="domain" description="Heterokaryon incompatibility" evidence="1">
    <location>
        <begin position="108"/>
        <end position="254"/>
    </location>
</feature>
<protein>
    <submittedName>
        <fullName evidence="2">HET-domain-containing protein</fullName>
    </submittedName>
</protein>
<dbReference type="Proteomes" id="UP000298493">
    <property type="component" value="Unassembled WGS sequence"/>
</dbReference>
<dbReference type="STRING" id="86259.A0A4Z1PAJ3"/>
<organism evidence="2 3">
    <name type="scientific">Venturia nashicola</name>
    <dbReference type="NCBI Taxonomy" id="86259"/>
    <lineage>
        <taxon>Eukaryota</taxon>
        <taxon>Fungi</taxon>
        <taxon>Dikarya</taxon>
        <taxon>Ascomycota</taxon>
        <taxon>Pezizomycotina</taxon>
        <taxon>Dothideomycetes</taxon>
        <taxon>Pleosporomycetidae</taxon>
        <taxon>Venturiales</taxon>
        <taxon>Venturiaceae</taxon>
        <taxon>Venturia</taxon>
    </lineage>
</organism>
<name>A0A4Z1PAJ3_9PEZI</name>
<dbReference type="InterPro" id="IPR010730">
    <property type="entry name" value="HET"/>
</dbReference>
<evidence type="ECO:0000313" key="3">
    <source>
        <dbReference type="Proteomes" id="UP000298493"/>
    </source>
</evidence>
<dbReference type="PANTHER" id="PTHR33112:SF16">
    <property type="entry name" value="HETEROKARYON INCOMPATIBILITY DOMAIN-CONTAINING PROTEIN"/>
    <property type="match status" value="1"/>
</dbReference>
<evidence type="ECO:0000259" key="1">
    <source>
        <dbReference type="Pfam" id="PF06985"/>
    </source>
</evidence>
<accession>A0A4Z1PAJ3</accession>
<dbReference type="EMBL" id="SNSC02000002">
    <property type="protein sequence ID" value="TID26398.1"/>
    <property type="molecule type" value="Genomic_DNA"/>
</dbReference>
<dbReference type="Pfam" id="PF06985">
    <property type="entry name" value="HET"/>
    <property type="match status" value="1"/>
</dbReference>
<keyword evidence="3" id="KW-1185">Reference proteome</keyword>
<gene>
    <name evidence="2" type="ORF">E6O75_ATG00891</name>
</gene>
<sequence>MLYHPPNSNHFYLQPQPDSQIYLNGAHEVSLNFDVPEISANEQQKRSEASDPSSIELIKGWLGKCQKSHTKCETAKQTILPTRVLCVGKHGDKTISVWVPGHGDKGSYLALSYCWGNGATVTATPEALPGLLRGFSLSKLPRTLREAVQTTRDLGFVYLWIDSLCILQGNSPQARLDWVQESARMDEIYANAVVTIIASASSSCDQGLFYPRTCLMQYEGSFGRDQPFATLSISGYPRSYHDEPIHKRAWTLQERLLSSRVLSYCLQDLMWQCNEVILWERDPPETIRQMHKERQQDEKFDWAQITNAYASRSVTMCRDKLPALSAVAKRYHESSHDQYLAGLWREDLLKQLLWYRTSHRNMNSPNIWPSVLLEYQAPSWSWASLDCSVVAYVWPDENDINKREDADTSKSTSAIVIAARGNRHYGLLLRPSKAKPDCYVRIGKFRTFRDSPHLLTQKVMEFTII</sequence>
<dbReference type="AlphaFoldDB" id="A0A4Z1PAJ3"/>
<proteinExistence type="predicted"/>